<dbReference type="KEGG" id="metu:GNH96_03365"/>
<keyword evidence="1 6" id="KW-0813">Transport</keyword>
<dbReference type="NCBIfam" id="TIGR01947">
    <property type="entry name" value="rnfG"/>
    <property type="match status" value="1"/>
</dbReference>
<comment type="subunit">
    <text evidence="6">The complex is composed of six subunits: RnfA, RnfB, RnfC, RnfD, RnfE and RnfG.</text>
</comment>
<comment type="subcellular location">
    <subcellularLocation>
        <location evidence="6">Cell inner membrane</location>
        <topology evidence="6">Single-pass membrane protein</topology>
    </subcellularLocation>
</comment>
<evidence type="ECO:0000256" key="5">
    <source>
        <dbReference type="ARBA" id="ARBA00022982"/>
    </source>
</evidence>
<dbReference type="InterPro" id="IPR007329">
    <property type="entry name" value="FMN-bd"/>
</dbReference>
<dbReference type="EMBL" id="CP046565">
    <property type="protein sequence ID" value="QJD29100.1"/>
    <property type="molecule type" value="Genomic_DNA"/>
</dbReference>
<evidence type="ECO:0000256" key="3">
    <source>
        <dbReference type="ARBA" id="ARBA00022630"/>
    </source>
</evidence>
<proteinExistence type="inferred from homology"/>
<keyword evidence="6" id="KW-1133">Transmembrane helix</keyword>
<dbReference type="HAMAP" id="MF_00479">
    <property type="entry name" value="RsxG_RnfG"/>
    <property type="match status" value="1"/>
</dbReference>
<dbReference type="SMART" id="SM00900">
    <property type="entry name" value="FMN_bind"/>
    <property type="match status" value="1"/>
</dbReference>
<keyword evidence="6" id="KW-1003">Cell membrane</keyword>
<keyword evidence="6" id="KW-0472">Membrane</keyword>
<keyword evidence="4 6" id="KW-0288">FMN</keyword>
<dbReference type="GO" id="GO:0009055">
    <property type="term" value="F:electron transfer activity"/>
    <property type="evidence" value="ECO:0007669"/>
    <property type="project" value="InterPro"/>
</dbReference>
<keyword evidence="5 6" id="KW-0249">Electron transport</keyword>
<evidence type="ECO:0000256" key="4">
    <source>
        <dbReference type="ARBA" id="ARBA00022643"/>
    </source>
</evidence>
<dbReference type="GO" id="GO:0010181">
    <property type="term" value="F:FMN binding"/>
    <property type="evidence" value="ECO:0007669"/>
    <property type="project" value="InterPro"/>
</dbReference>
<dbReference type="GO" id="GO:0005886">
    <property type="term" value="C:plasma membrane"/>
    <property type="evidence" value="ECO:0007669"/>
    <property type="project" value="UniProtKB-SubCell"/>
</dbReference>
<dbReference type="Proteomes" id="UP000503004">
    <property type="component" value="Chromosome"/>
</dbReference>
<dbReference type="InterPro" id="IPR010209">
    <property type="entry name" value="Ion_transpt_RnfG/RsxG"/>
</dbReference>
<evidence type="ECO:0000313" key="8">
    <source>
        <dbReference type="EMBL" id="QJD29100.1"/>
    </source>
</evidence>
<dbReference type="PANTHER" id="PTHR36118">
    <property type="entry name" value="ION-TRANSLOCATING OXIDOREDUCTASE COMPLEX SUBUNIT G"/>
    <property type="match status" value="1"/>
</dbReference>
<accession>A0A858Q5H2</accession>
<evidence type="ECO:0000259" key="7">
    <source>
        <dbReference type="SMART" id="SM00900"/>
    </source>
</evidence>
<keyword evidence="2 6" id="KW-0597">Phosphoprotein</keyword>
<dbReference type="AlphaFoldDB" id="A0A858Q5H2"/>
<comment type="cofactor">
    <cofactor evidence="6">
        <name>FMN</name>
        <dbReference type="ChEBI" id="CHEBI:58210"/>
    </cofactor>
</comment>
<name>A0A858Q5H2_9GAMM</name>
<sequence>MNLKQHPVIVAAFILGVFSVAGTGLVSTVYRHTEPLIEANERATLLHSIESLVPPEAFDNDPLADAIEIADPLLGTRQAVPVYRARKSGQPVTAVLSPFAPDGYNGPIRLLVAIRYDGSLAGVRVLSHKETPGLGDPIDENKSDWIHRFAGLSLLDPPEPRWGVKKDGGDFDQFTGATITPRAVVKAVRRTLQFFRDHREILFAPAPQQEDAP</sequence>
<feature type="modified residue" description="FMN phosphoryl threonine" evidence="6">
    <location>
        <position position="178"/>
    </location>
</feature>
<dbReference type="PANTHER" id="PTHR36118:SF1">
    <property type="entry name" value="ION-TRANSLOCATING OXIDOREDUCTASE COMPLEX SUBUNIT G"/>
    <property type="match status" value="1"/>
</dbReference>
<evidence type="ECO:0000256" key="1">
    <source>
        <dbReference type="ARBA" id="ARBA00022448"/>
    </source>
</evidence>
<dbReference type="GO" id="GO:0022900">
    <property type="term" value="P:electron transport chain"/>
    <property type="evidence" value="ECO:0007669"/>
    <property type="project" value="UniProtKB-UniRule"/>
</dbReference>
<keyword evidence="9" id="KW-1185">Reference proteome</keyword>
<dbReference type="RefSeq" id="WP_169602281.1">
    <property type="nucleotide sequence ID" value="NZ_CP046565.1"/>
</dbReference>
<keyword evidence="3 6" id="KW-0285">Flavoprotein</keyword>
<dbReference type="Pfam" id="PF04205">
    <property type="entry name" value="FMN_bind"/>
    <property type="match status" value="1"/>
</dbReference>
<comment type="similarity">
    <text evidence="6">Belongs to the RnfG family.</text>
</comment>
<reference evidence="9" key="1">
    <citation type="submission" date="2019-12" db="EMBL/GenBank/DDBJ databases">
        <authorList>
            <person name="Awala S.I."/>
            <person name="Rhee S.K."/>
        </authorList>
    </citation>
    <scope>NUCLEOTIDE SEQUENCE [LARGE SCALE GENOMIC DNA]</scope>
    <source>
        <strain evidence="9">IM1</strain>
    </source>
</reference>
<evidence type="ECO:0000256" key="6">
    <source>
        <dbReference type="HAMAP-Rule" id="MF_00479"/>
    </source>
</evidence>
<keyword evidence="6" id="KW-0812">Transmembrane</keyword>
<comment type="function">
    <text evidence="6">Part of a membrane-bound complex that couples electron transfer with translocation of ions across the membrane.</text>
</comment>
<dbReference type="NCBIfam" id="NF002519">
    <property type="entry name" value="PRK01908.1"/>
    <property type="match status" value="1"/>
</dbReference>
<evidence type="ECO:0000313" key="9">
    <source>
        <dbReference type="Proteomes" id="UP000503004"/>
    </source>
</evidence>
<organism evidence="8 9">
    <name type="scientific">Methylococcus geothermalis</name>
    <dbReference type="NCBI Taxonomy" id="2681310"/>
    <lineage>
        <taxon>Bacteria</taxon>
        <taxon>Pseudomonadati</taxon>
        <taxon>Pseudomonadota</taxon>
        <taxon>Gammaproteobacteria</taxon>
        <taxon>Methylococcales</taxon>
        <taxon>Methylococcaceae</taxon>
        <taxon>Methylococcus</taxon>
    </lineage>
</organism>
<evidence type="ECO:0000256" key="2">
    <source>
        <dbReference type="ARBA" id="ARBA00022553"/>
    </source>
</evidence>
<feature type="domain" description="FMN-binding" evidence="7">
    <location>
        <begin position="103"/>
        <end position="195"/>
    </location>
</feature>
<protein>
    <recommendedName>
        <fullName evidence="6">Ion-translocating oxidoreductase complex subunit G</fullName>
        <ecNumber evidence="6">7.-.-.-</ecNumber>
    </recommendedName>
    <alternativeName>
        <fullName evidence="6">Rnf electron transport complex subunit G</fullName>
    </alternativeName>
</protein>
<keyword evidence="6" id="KW-0997">Cell inner membrane</keyword>
<keyword evidence="6" id="KW-1278">Translocase</keyword>
<gene>
    <name evidence="8" type="primary">rsxG</name>
    <name evidence="6" type="synonym">rnfG</name>
    <name evidence="8" type="ORF">GNH96_03365</name>
</gene>
<dbReference type="PIRSF" id="PIRSF006091">
    <property type="entry name" value="E_trnsport_RnfG"/>
    <property type="match status" value="1"/>
</dbReference>
<dbReference type="EC" id="7.-.-.-" evidence="6"/>